<organism evidence="3 4">
    <name type="scientific">Blastopirellula sediminis</name>
    <dbReference type="NCBI Taxonomy" id="2894196"/>
    <lineage>
        <taxon>Bacteria</taxon>
        <taxon>Pseudomonadati</taxon>
        <taxon>Planctomycetota</taxon>
        <taxon>Planctomycetia</taxon>
        <taxon>Pirellulales</taxon>
        <taxon>Pirellulaceae</taxon>
        <taxon>Blastopirellula</taxon>
    </lineage>
</organism>
<keyword evidence="1" id="KW-0812">Transmembrane</keyword>
<feature type="transmembrane region" description="Helical" evidence="1">
    <location>
        <begin position="64"/>
        <end position="82"/>
    </location>
</feature>
<keyword evidence="1" id="KW-1133">Transmembrane helix</keyword>
<dbReference type="SUPFAM" id="SSF53300">
    <property type="entry name" value="vWA-like"/>
    <property type="match status" value="1"/>
</dbReference>
<evidence type="ECO:0000313" key="3">
    <source>
        <dbReference type="EMBL" id="MCC9628175.1"/>
    </source>
</evidence>
<proteinExistence type="predicted"/>
<dbReference type="Proteomes" id="UP001139103">
    <property type="component" value="Unassembled WGS sequence"/>
</dbReference>
<reference evidence="3" key="1">
    <citation type="submission" date="2021-11" db="EMBL/GenBank/DDBJ databases">
        <title>Genome sequence.</title>
        <authorList>
            <person name="Sun Q."/>
        </authorList>
    </citation>
    <scope>NUCLEOTIDE SEQUENCE</scope>
    <source>
        <strain evidence="3">JC732</strain>
    </source>
</reference>
<keyword evidence="4" id="KW-1185">Reference proteome</keyword>
<gene>
    <name evidence="3" type="ORF">LOC68_07190</name>
</gene>
<evidence type="ECO:0000259" key="2">
    <source>
        <dbReference type="Pfam" id="PF13519"/>
    </source>
</evidence>
<feature type="transmembrane region" description="Helical" evidence="1">
    <location>
        <begin position="12"/>
        <end position="29"/>
    </location>
</feature>
<accession>A0A9X1ML08</accession>
<dbReference type="Gene3D" id="3.40.50.410">
    <property type="entry name" value="von Willebrand factor, type A domain"/>
    <property type="match status" value="1"/>
</dbReference>
<dbReference type="InterPro" id="IPR036465">
    <property type="entry name" value="vWFA_dom_sf"/>
</dbReference>
<protein>
    <submittedName>
        <fullName evidence="3">VWA domain-containing protein</fullName>
    </submittedName>
</protein>
<dbReference type="PANTHER" id="PTHR22550:SF14">
    <property type="entry name" value="VWFA DOMAIN-CONTAINING PROTEIN"/>
    <property type="match status" value="1"/>
</dbReference>
<dbReference type="AlphaFoldDB" id="A0A9X1ML08"/>
<feature type="domain" description="VWFA" evidence="2">
    <location>
        <begin position="97"/>
        <end position="191"/>
    </location>
</feature>
<evidence type="ECO:0000313" key="4">
    <source>
        <dbReference type="Proteomes" id="UP001139103"/>
    </source>
</evidence>
<dbReference type="EMBL" id="JAJKFT010000004">
    <property type="protein sequence ID" value="MCC9628175.1"/>
    <property type="molecule type" value="Genomic_DNA"/>
</dbReference>
<evidence type="ECO:0000256" key="1">
    <source>
        <dbReference type="SAM" id="Phobius"/>
    </source>
</evidence>
<dbReference type="InterPro" id="IPR050768">
    <property type="entry name" value="UPF0353/GerABKA_families"/>
</dbReference>
<name>A0A9X1ML08_9BACT</name>
<dbReference type="PANTHER" id="PTHR22550">
    <property type="entry name" value="SPORE GERMINATION PROTEIN"/>
    <property type="match status" value="1"/>
</dbReference>
<dbReference type="Pfam" id="PF13519">
    <property type="entry name" value="VWA_2"/>
    <property type="match status" value="1"/>
</dbReference>
<comment type="caution">
    <text evidence="3">The sequence shown here is derived from an EMBL/GenBank/DDBJ whole genome shotgun (WGS) entry which is preliminary data.</text>
</comment>
<dbReference type="RefSeq" id="WP_230217202.1">
    <property type="nucleotide sequence ID" value="NZ_JAJKFT010000004.1"/>
</dbReference>
<dbReference type="InterPro" id="IPR002035">
    <property type="entry name" value="VWF_A"/>
</dbReference>
<sequence length="312" mass="33471">MIDALSNFHFLRPYWLLLIPAAIGLWLFWRARSESLRGWRAQIDPELLAALSHGGRRSGVTNSCLLLAGWIIAALAISGPTWKMKPSPFAQDAPPLVILLKADKSMTPADQQTSPLDRAKLKIADLAEARKGQPLGLVAYAGSAHLVLPPTQDTTVVAQMAAEISPEIMPVPGDRLDLAIEVAQRALPEGTDAAEFLVVANSVTEDRETLEAAAKKMSHAKVMFLAIGEPDADGFASIETAARALNASVQPLTVDGQDIERIVRSADAVSLASVTGEDRQWVESGYWLIPALAILVAASFRRESPKVEGDAA</sequence>
<keyword evidence="1" id="KW-0472">Membrane</keyword>